<evidence type="ECO:0000313" key="2">
    <source>
        <dbReference type="Proteomes" id="UP000265520"/>
    </source>
</evidence>
<keyword evidence="2" id="KW-1185">Reference proteome</keyword>
<dbReference type="AlphaFoldDB" id="A0A392UJB0"/>
<protein>
    <submittedName>
        <fullName evidence="1">Uncharacterized protein</fullName>
    </submittedName>
</protein>
<reference evidence="1 2" key="1">
    <citation type="journal article" date="2018" name="Front. Plant Sci.">
        <title>Red Clover (Trifolium pratense) and Zigzag Clover (T. medium) - A Picture of Genomic Similarities and Differences.</title>
        <authorList>
            <person name="Dluhosova J."/>
            <person name="Istvanek J."/>
            <person name="Nedelnik J."/>
            <person name="Repkova J."/>
        </authorList>
    </citation>
    <scope>NUCLEOTIDE SEQUENCE [LARGE SCALE GENOMIC DNA]</scope>
    <source>
        <strain evidence="2">cv. 10/8</strain>
        <tissue evidence="1">Leaf</tissue>
    </source>
</reference>
<sequence length="47" mass="4977">KAACVKFEGAHIGGAQPVMLQLTRDGRMMGSIFAIDLDNNNKVCGVV</sequence>
<feature type="non-terminal residue" evidence="1">
    <location>
        <position position="1"/>
    </location>
</feature>
<dbReference type="Proteomes" id="UP000265520">
    <property type="component" value="Unassembled WGS sequence"/>
</dbReference>
<proteinExistence type="predicted"/>
<organism evidence="1 2">
    <name type="scientific">Trifolium medium</name>
    <dbReference type="NCBI Taxonomy" id="97028"/>
    <lineage>
        <taxon>Eukaryota</taxon>
        <taxon>Viridiplantae</taxon>
        <taxon>Streptophyta</taxon>
        <taxon>Embryophyta</taxon>
        <taxon>Tracheophyta</taxon>
        <taxon>Spermatophyta</taxon>
        <taxon>Magnoliopsida</taxon>
        <taxon>eudicotyledons</taxon>
        <taxon>Gunneridae</taxon>
        <taxon>Pentapetalae</taxon>
        <taxon>rosids</taxon>
        <taxon>fabids</taxon>
        <taxon>Fabales</taxon>
        <taxon>Fabaceae</taxon>
        <taxon>Papilionoideae</taxon>
        <taxon>50 kb inversion clade</taxon>
        <taxon>NPAAA clade</taxon>
        <taxon>Hologalegina</taxon>
        <taxon>IRL clade</taxon>
        <taxon>Trifolieae</taxon>
        <taxon>Trifolium</taxon>
    </lineage>
</organism>
<comment type="caution">
    <text evidence="1">The sequence shown here is derived from an EMBL/GenBank/DDBJ whole genome shotgun (WGS) entry which is preliminary data.</text>
</comment>
<dbReference type="EMBL" id="LXQA010842885">
    <property type="protein sequence ID" value="MCI73631.1"/>
    <property type="molecule type" value="Genomic_DNA"/>
</dbReference>
<name>A0A392UJB0_9FABA</name>
<evidence type="ECO:0000313" key="1">
    <source>
        <dbReference type="EMBL" id="MCI73631.1"/>
    </source>
</evidence>
<accession>A0A392UJB0</accession>